<dbReference type="PANTHER" id="PTHR33446">
    <property type="entry name" value="PROTEIN TONB-RELATED"/>
    <property type="match status" value="1"/>
</dbReference>
<evidence type="ECO:0000313" key="14">
    <source>
        <dbReference type="Proteomes" id="UP001596230"/>
    </source>
</evidence>
<evidence type="ECO:0000256" key="11">
    <source>
        <dbReference type="SAM" id="MobiDB-lite"/>
    </source>
</evidence>
<comment type="function">
    <text evidence="10">Interacts with outer membrane receptor proteins that carry out high-affinity binding and energy dependent uptake into the periplasmic space of specific substrates. It could act to transduce energy from the cytoplasmic membrane to specific energy-requiring processes in the outer membrane, resulting in the release into the periplasm of ligands bound by these outer membrane proteins.</text>
</comment>
<dbReference type="InterPro" id="IPR051045">
    <property type="entry name" value="TonB-dependent_transducer"/>
</dbReference>
<evidence type="ECO:0000313" key="13">
    <source>
        <dbReference type="EMBL" id="MFC6376877.1"/>
    </source>
</evidence>
<dbReference type="PANTHER" id="PTHR33446:SF2">
    <property type="entry name" value="PROTEIN TONB"/>
    <property type="match status" value="1"/>
</dbReference>
<dbReference type="InterPro" id="IPR006260">
    <property type="entry name" value="TonB/TolA_C"/>
</dbReference>
<keyword evidence="7 10" id="KW-0653">Protein transport</keyword>
<evidence type="ECO:0000256" key="9">
    <source>
        <dbReference type="ARBA" id="ARBA00023136"/>
    </source>
</evidence>
<dbReference type="SUPFAM" id="SSF74653">
    <property type="entry name" value="TolA/TonB C-terminal domain"/>
    <property type="match status" value="1"/>
</dbReference>
<sequence>MNPSAVSYKEIRYWLSVGLATAAGYGLILFLLLSGRHTDQETLPVASPQAMPFEVTLAQVNNVSQVTNTPAKILPPEVQSPVPAPQMTAEKVNIKQATVRVAPPEKKVPPKHKPVPKPERKSPPAPSHSRAVSEKQSTLTKTPETLQVAEQQTAVRHEKVAGAISNIQSNEKIQWQSQLLMLLQKNMQYPPFALRMNQQDVVIVSFTVNSAGNISDIERVRSHGYASLDRESLKLLERIGKVPPPPESILAGKTSIRLTVPVNFFLH</sequence>
<proteinExistence type="inferred from homology"/>
<evidence type="ECO:0000259" key="12">
    <source>
        <dbReference type="PROSITE" id="PS52015"/>
    </source>
</evidence>
<dbReference type="Proteomes" id="UP001596230">
    <property type="component" value="Unassembled WGS sequence"/>
</dbReference>
<dbReference type="PRINTS" id="PR01374">
    <property type="entry name" value="TONBPROTEIN"/>
</dbReference>
<name>A0ABW1VWX7_9GAMM</name>
<keyword evidence="6 10" id="KW-0812">Transmembrane</keyword>
<comment type="subcellular location">
    <subcellularLocation>
        <location evidence="1 10">Cell inner membrane</location>
        <topology evidence="1 10">Single-pass membrane protein</topology>
        <orientation evidence="1 10">Periplasmic side</orientation>
    </subcellularLocation>
</comment>
<keyword evidence="5 10" id="KW-0997">Cell inner membrane</keyword>
<keyword evidence="3 10" id="KW-0813">Transport</keyword>
<evidence type="ECO:0000256" key="3">
    <source>
        <dbReference type="ARBA" id="ARBA00022448"/>
    </source>
</evidence>
<feature type="compositionally biased region" description="Polar residues" evidence="11">
    <location>
        <begin position="134"/>
        <end position="145"/>
    </location>
</feature>
<comment type="similarity">
    <text evidence="2 10">Belongs to the TonB family.</text>
</comment>
<dbReference type="InterPro" id="IPR003538">
    <property type="entry name" value="TonB"/>
</dbReference>
<gene>
    <name evidence="13" type="ORF">ACFP9W_01930</name>
</gene>
<evidence type="ECO:0000256" key="5">
    <source>
        <dbReference type="ARBA" id="ARBA00022519"/>
    </source>
</evidence>
<evidence type="ECO:0000256" key="8">
    <source>
        <dbReference type="ARBA" id="ARBA00022989"/>
    </source>
</evidence>
<feature type="domain" description="TonB C-terminal" evidence="12">
    <location>
        <begin position="174"/>
        <end position="267"/>
    </location>
</feature>
<dbReference type="RefSeq" id="WP_385945977.1">
    <property type="nucleotide sequence ID" value="NZ_JBHSUB010000003.1"/>
</dbReference>
<organism evidence="13 14">
    <name type="scientific">Tatumella terrea</name>
    <dbReference type="NCBI Taxonomy" id="419007"/>
    <lineage>
        <taxon>Bacteria</taxon>
        <taxon>Pseudomonadati</taxon>
        <taxon>Pseudomonadota</taxon>
        <taxon>Gammaproteobacteria</taxon>
        <taxon>Enterobacterales</taxon>
        <taxon>Erwiniaceae</taxon>
        <taxon>Tatumella</taxon>
    </lineage>
</organism>
<keyword evidence="8 10" id="KW-1133">Transmembrane helix</keyword>
<evidence type="ECO:0000256" key="2">
    <source>
        <dbReference type="ARBA" id="ARBA00006555"/>
    </source>
</evidence>
<accession>A0ABW1VWX7</accession>
<feature type="transmembrane region" description="Helical" evidence="10">
    <location>
        <begin position="12"/>
        <end position="33"/>
    </location>
</feature>
<dbReference type="Pfam" id="PF03544">
    <property type="entry name" value="TonB_C"/>
    <property type="match status" value="1"/>
</dbReference>
<evidence type="ECO:0000256" key="4">
    <source>
        <dbReference type="ARBA" id="ARBA00022475"/>
    </source>
</evidence>
<keyword evidence="14" id="KW-1185">Reference proteome</keyword>
<evidence type="ECO:0000256" key="6">
    <source>
        <dbReference type="ARBA" id="ARBA00022692"/>
    </source>
</evidence>
<dbReference type="PROSITE" id="PS52015">
    <property type="entry name" value="TONB_CTD"/>
    <property type="match status" value="1"/>
</dbReference>
<keyword evidence="4 10" id="KW-1003">Cell membrane</keyword>
<dbReference type="InterPro" id="IPR037682">
    <property type="entry name" value="TonB_C"/>
</dbReference>
<keyword evidence="10" id="KW-0735">Signal-anchor</keyword>
<dbReference type="EMBL" id="JBHSUB010000003">
    <property type="protein sequence ID" value="MFC6376877.1"/>
    <property type="molecule type" value="Genomic_DNA"/>
</dbReference>
<comment type="caution">
    <text evidence="13">The sequence shown here is derived from an EMBL/GenBank/DDBJ whole genome shotgun (WGS) entry which is preliminary data.</text>
</comment>
<protein>
    <recommendedName>
        <fullName evidence="10">Protein TonB</fullName>
    </recommendedName>
</protein>
<evidence type="ECO:0000256" key="10">
    <source>
        <dbReference type="RuleBase" id="RU362123"/>
    </source>
</evidence>
<dbReference type="Gene3D" id="3.30.1150.10">
    <property type="match status" value="1"/>
</dbReference>
<reference evidence="14" key="1">
    <citation type="journal article" date="2019" name="Int. J. Syst. Evol. Microbiol.">
        <title>The Global Catalogue of Microorganisms (GCM) 10K type strain sequencing project: providing services to taxonomists for standard genome sequencing and annotation.</title>
        <authorList>
            <consortium name="The Broad Institute Genomics Platform"/>
            <consortium name="The Broad Institute Genome Sequencing Center for Infectious Disease"/>
            <person name="Wu L."/>
            <person name="Ma J."/>
        </authorList>
    </citation>
    <scope>NUCLEOTIDE SEQUENCE [LARGE SCALE GENOMIC DNA]</scope>
    <source>
        <strain evidence="14">CGMCC 1.18518</strain>
    </source>
</reference>
<dbReference type="NCBIfam" id="TIGR01352">
    <property type="entry name" value="tonB_Cterm"/>
    <property type="match status" value="1"/>
</dbReference>
<feature type="region of interest" description="Disordered" evidence="11">
    <location>
        <begin position="98"/>
        <end position="145"/>
    </location>
</feature>
<evidence type="ECO:0000256" key="7">
    <source>
        <dbReference type="ARBA" id="ARBA00022927"/>
    </source>
</evidence>
<keyword evidence="9 10" id="KW-0472">Membrane</keyword>
<evidence type="ECO:0000256" key="1">
    <source>
        <dbReference type="ARBA" id="ARBA00004383"/>
    </source>
</evidence>